<evidence type="ECO:0000313" key="2">
    <source>
        <dbReference type="Proteomes" id="UP000300142"/>
    </source>
</evidence>
<organism evidence="1 2">
    <name type="scientific">Sphaerospermopsis reniformis</name>
    <dbReference type="NCBI Taxonomy" id="531300"/>
    <lineage>
        <taxon>Bacteria</taxon>
        <taxon>Bacillati</taxon>
        <taxon>Cyanobacteriota</taxon>
        <taxon>Cyanophyceae</taxon>
        <taxon>Nostocales</taxon>
        <taxon>Aphanizomenonaceae</taxon>
        <taxon>Sphaerospermopsis</taxon>
    </lineage>
</organism>
<dbReference type="GO" id="GO:0009976">
    <property type="term" value="F:tocopherol cyclase activity"/>
    <property type="evidence" value="ECO:0007669"/>
    <property type="project" value="InterPro"/>
</dbReference>
<dbReference type="AlphaFoldDB" id="A0A480A999"/>
<evidence type="ECO:0000313" key="1">
    <source>
        <dbReference type="EMBL" id="GCL39838.1"/>
    </source>
</evidence>
<keyword evidence="2" id="KW-1185">Reference proteome</keyword>
<sequence>MLIIPKNFLNSTQTPHSGYHWDGTSRRFFEGWYYRVTLPEIGQTFAFMYSMEDPIGGKPDSGGAAQVLGPDDEYLCRTFPDVNKFWASQDVLALGHWGKTNLKVSPHYLLPRDFTHHIQEGYQATATLNQGIITDPATGNYCRWQYEIKPAYGWGNQNSIQQSTAGWLSFSQIFEPGWQILMAHGLATGWIDWNGKIYEFTNAPAYGEKNWGGAFPQKWFWLNCNCFDNEPDLALTAGGGRRGVLWWMESVAMIGIHYQGQFYEFVPWNSQVSWQIQPWGKWQMQARNSHYEVELTGTTDLQGTPLRAPTSNGLAICCRDTMQGKLDLTLRKFSSCKTQITFKAQSNLCGLEIGGGSWENSWHSD</sequence>
<proteinExistence type="predicted"/>
<protein>
    <recommendedName>
        <fullName evidence="3">Tocopherol cyclase</fullName>
    </recommendedName>
</protein>
<evidence type="ECO:0008006" key="3">
    <source>
        <dbReference type="Google" id="ProtNLM"/>
    </source>
</evidence>
<dbReference type="Pfam" id="PF14249">
    <property type="entry name" value="Tocopherol_cycl"/>
    <property type="match status" value="1"/>
</dbReference>
<dbReference type="InterPro" id="IPR025893">
    <property type="entry name" value="Tocopherol_cyclase"/>
</dbReference>
<name>A0A480A999_9CYAN</name>
<dbReference type="Proteomes" id="UP000300142">
    <property type="component" value="Unassembled WGS sequence"/>
</dbReference>
<gene>
    <name evidence="1" type="ORF">SR1949_49690</name>
</gene>
<reference evidence="2" key="1">
    <citation type="submission" date="2019-02" db="EMBL/GenBank/DDBJ databases">
        <title>Draft genome sequence of Sphaerospermopsis reniformis NIES-1949.</title>
        <authorList>
            <person name="Yamaguchi H."/>
            <person name="Suzuki S."/>
            <person name="Kawachi M."/>
        </authorList>
    </citation>
    <scope>NUCLEOTIDE SEQUENCE [LARGE SCALE GENOMIC DNA]</scope>
    <source>
        <strain evidence="2">NIES-1949</strain>
    </source>
</reference>
<dbReference type="RefSeq" id="WP_137669309.1">
    <property type="nucleotide sequence ID" value="NZ_BJCE01000329.1"/>
</dbReference>
<dbReference type="PANTHER" id="PTHR35309">
    <property type="match status" value="1"/>
</dbReference>
<accession>A0A480A999</accession>
<dbReference type="PANTHER" id="PTHR35309:SF4">
    <property type="entry name" value="TOCOPHEROL CYCLASE"/>
    <property type="match status" value="1"/>
</dbReference>
<comment type="caution">
    <text evidence="1">The sequence shown here is derived from an EMBL/GenBank/DDBJ whole genome shotgun (WGS) entry which is preliminary data.</text>
</comment>
<dbReference type="EMBL" id="BJCE01000329">
    <property type="protein sequence ID" value="GCL39838.1"/>
    <property type="molecule type" value="Genomic_DNA"/>
</dbReference>